<evidence type="ECO:0000313" key="3">
    <source>
        <dbReference type="Proteomes" id="UP000077363"/>
    </source>
</evidence>
<dbReference type="PATRIC" id="fig|1182568.3.peg.238"/>
<dbReference type="STRING" id="1182568.SU48_01175"/>
<keyword evidence="1" id="KW-0812">Transmembrane</keyword>
<feature type="transmembrane region" description="Helical" evidence="1">
    <location>
        <begin position="7"/>
        <end position="30"/>
    </location>
</feature>
<dbReference type="OrthoDB" id="74240at2"/>
<sequence>MNLLPRLMGVLGVLLIVGALVLLFANVISINQLHAVASALRNNTTANPGLSVMLTVGLAAIGGLLAGAGGVLALRGRRNK</sequence>
<evidence type="ECO:0000256" key="1">
    <source>
        <dbReference type="SAM" id="Phobius"/>
    </source>
</evidence>
<dbReference type="AlphaFoldDB" id="A0A172T6D2"/>
<name>A0A172T6D2_9DEIO</name>
<reference evidence="2 3" key="1">
    <citation type="submission" date="2015-01" db="EMBL/GenBank/DDBJ databases">
        <title>Deinococcus puniceus/DY1/ whole genome sequencing.</title>
        <authorList>
            <person name="Kim M.K."/>
            <person name="Srinivasan S."/>
            <person name="Lee J.-J."/>
        </authorList>
    </citation>
    <scope>NUCLEOTIDE SEQUENCE [LARGE SCALE GENOMIC DNA]</scope>
    <source>
        <strain evidence="2 3">DY1</strain>
    </source>
</reference>
<keyword evidence="1" id="KW-1133">Transmembrane helix</keyword>
<keyword evidence="1" id="KW-0472">Membrane</keyword>
<dbReference type="RefSeq" id="WP_064013647.1">
    <property type="nucleotide sequence ID" value="NZ_CP011387.1"/>
</dbReference>
<proteinExistence type="predicted"/>
<organism evidence="2 3">
    <name type="scientific">Deinococcus puniceus</name>
    <dbReference type="NCBI Taxonomy" id="1182568"/>
    <lineage>
        <taxon>Bacteria</taxon>
        <taxon>Thermotogati</taxon>
        <taxon>Deinococcota</taxon>
        <taxon>Deinococci</taxon>
        <taxon>Deinococcales</taxon>
        <taxon>Deinococcaceae</taxon>
        <taxon>Deinococcus</taxon>
    </lineage>
</organism>
<dbReference type="KEGG" id="dpu:SU48_01175"/>
<evidence type="ECO:0000313" key="2">
    <source>
        <dbReference type="EMBL" id="ANE42599.1"/>
    </source>
</evidence>
<feature type="transmembrane region" description="Helical" evidence="1">
    <location>
        <begin position="50"/>
        <end position="74"/>
    </location>
</feature>
<protein>
    <submittedName>
        <fullName evidence="2">Uncharacterized protein</fullName>
    </submittedName>
</protein>
<keyword evidence="3" id="KW-1185">Reference proteome</keyword>
<dbReference type="Proteomes" id="UP000077363">
    <property type="component" value="Chromosome"/>
</dbReference>
<dbReference type="EMBL" id="CP011387">
    <property type="protein sequence ID" value="ANE42599.1"/>
    <property type="molecule type" value="Genomic_DNA"/>
</dbReference>
<gene>
    <name evidence="2" type="ORF">SU48_01175</name>
</gene>
<accession>A0A172T6D2</accession>